<sequence>MLAFWNKSTRTPRLEAQLDCPLFGYGYADVEKDVINRTFAWAAHQSNKGKSVVV</sequence>
<accession>A0ACC0LA42</accession>
<proteinExistence type="predicted"/>
<name>A0ACC0LA42_RHOML</name>
<comment type="caution">
    <text evidence="1">The sequence shown here is derived from an EMBL/GenBank/DDBJ whole genome shotgun (WGS) entry which is preliminary data.</text>
</comment>
<dbReference type="EMBL" id="CM046400">
    <property type="protein sequence ID" value="KAI8525427.1"/>
    <property type="molecule type" value="Genomic_DNA"/>
</dbReference>
<organism evidence="1 2">
    <name type="scientific">Rhododendron molle</name>
    <name type="common">Chinese azalea</name>
    <name type="synonym">Azalea mollis</name>
    <dbReference type="NCBI Taxonomy" id="49168"/>
    <lineage>
        <taxon>Eukaryota</taxon>
        <taxon>Viridiplantae</taxon>
        <taxon>Streptophyta</taxon>
        <taxon>Embryophyta</taxon>
        <taxon>Tracheophyta</taxon>
        <taxon>Spermatophyta</taxon>
        <taxon>Magnoliopsida</taxon>
        <taxon>eudicotyledons</taxon>
        <taxon>Gunneridae</taxon>
        <taxon>Pentapetalae</taxon>
        <taxon>asterids</taxon>
        <taxon>Ericales</taxon>
        <taxon>Ericaceae</taxon>
        <taxon>Ericoideae</taxon>
        <taxon>Rhodoreae</taxon>
        <taxon>Rhododendron</taxon>
    </lineage>
</organism>
<dbReference type="Proteomes" id="UP001062846">
    <property type="component" value="Chromosome 13"/>
</dbReference>
<evidence type="ECO:0000313" key="1">
    <source>
        <dbReference type="EMBL" id="KAI8525427.1"/>
    </source>
</evidence>
<protein>
    <submittedName>
        <fullName evidence="1">Uncharacterized protein</fullName>
    </submittedName>
</protein>
<evidence type="ECO:0000313" key="2">
    <source>
        <dbReference type="Proteomes" id="UP001062846"/>
    </source>
</evidence>
<gene>
    <name evidence="1" type="ORF">RHMOL_Rhmol13G0229900</name>
</gene>
<reference evidence="1" key="1">
    <citation type="submission" date="2022-02" db="EMBL/GenBank/DDBJ databases">
        <title>Plant Genome Project.</title>
        <authorList>
            <person name="Zhang R.-G."/>
        </authorList>
    </citation>
    <scope>NUCLEOTIDE SEQUENCE</scope>
    <source>
        <strain evidence="1">AT1</strain>
    </source>
</reference>
<keyword evidence="2" id="KW-1185">Reference proteome</keyword>